<dbReference type="Proteomes" id="UP000314983">
    <property type="component" value="Chromosome 22"/>
</dbReference>
<dbReference type="AlphaFoldDB" id="A0A4W4E043"/>
<keyword evidence="2" id="KW-1185">Reference proteome</keyword>
<accession>A0A4W4E043</accession>
<organism evidence="1 2">
    <name type="scientific">Electrophorus electricus</name>
    <name type="common">Electric eel</name>
    <name type="synonym">Gymnotus electricus</name>
    <dbReference type="NCBI Taxonomy" id="8005"/>
    <lineage>
        <taxon>Eukaryota</taxon>
        <taxon>Metazoa</taxon>
        <taxon>Chordata</taxon>
        <taxon>Craniata</taxon>
        <taxon>Vertebrata</taxon>
        <taxon>Euteleostomi</taxon>
        <taxon>Actinopterygii</taxon>
        <taxon>Neopterygii</taxon>
        <taxon>Teleostei</taxon>
        <taxon>Ostariophysi</taxon>
        <taxon>Gymnotiformes</taxon>
        <taxon>Gymnotoidei</taxon>
        <taxon>Gymnotidae</taxon>
        <taxon>Electrophorus</taxon>
    </lineage>
</organism>
<proteinExistence type="predicted"/>
<evidence type="ECO:0000313" key="1">
    <source>
        <dbReference type="Ensembl" id="ENSEEEP00000004492.2"/>
    </source>
</evidence>
<name>A0A4W4E043_ELEEL</name>
<reference evidence="2" key="2">
    <citation type="journal article" date="2017" name="Sci. Adv.">
        <title>A tail of two voltages: Proteomic comparison of the three electric organs of the electric eel.</title>
        <authorList>
            <person name="Traeger L.L."/>
            <person name="Sabat G."/>
            <person name="Barrett-Wilt G.A."/>
            <person name="Wells G.B."/>
            <person name="Sussman M.R."/>
        </authorList>
    </citation>
    <scope>NUCLEOTIDE SEQUENCE [LARGE SCALE GENOMIC DNA]</scope>
</reference>
<reference evidence="1" key="3">
    <citation type="submission" date="2020-05" db="EMBL/GenBank/DDBJ databases">
        <title>Electrophorus electricus (electric eel) genome, fEleEle1, primary haplotype.</title>
        <authorList>
            <person name="Myers G."/>
            <person name="Meyer A."/>
            <person name="Fedrigo O."/>
            <person name="Formenti G."/>
            <person name="Rhie A."/>
            <person name="Tracey A."/>
            <person name="Sims Y."/>
            <person name="Jarvis E.D."/>
        </authorList>
    </citation>
    <scope>NUCLEOTIDE SEQUENCE [LARGE SCALE GENOMIC DNA]</scope>
</reference>
<reference evidence="1" key="4">
    <citation type="submission" date="2025-08" db="UniProtKB">
        <authorList>
            <consortium name="Ensembl"/>
        </authorList>
    </citation>
    <scope>IDENTIFICATION</scope>
</reference>
<reference evidence="2" key="1">
    <citation type="journal article" date="2014" name="Science">
        <title>Nonhuman genetics. Genomic basis for the convergent evolution of electric organs.</title>
        <authorList>
            <person name="Gallant J.R."/>
            <person name="Traeger L.L."/>
            <person name="Volkening J.D."/>
            <person name="Moffett H."/>
            <person name="Chen P.H."/>
            <person name="Novina C.D."/>
            <person name="Phillips G.N.Jr."/>
            <person name="Anand R."/>
            <person name="Wells G.B."/>
            <person name="Pinch M."/>
            <person name="Guth R."/>
            <person name="Unguez G.A."/>
            <person name="Albert J.S."/>
            <person name="Zakon H.H."/>
            <person name="Samanta M.P."/>
            <person name="Sussman M.R."/>
        </authorList>
    </citation>
    <scope>NUCLEOTIDE SEQUENCE [LARGE SCALE GENOMIC DNA]</scope>
</reference>
<evidence type="ECO:0000313" key="2">
    <source>
        <dbReference type="Proteomes" id="UP000314983"/>
    </source>
</evidence>
<sequence>NPPPKKPPLWLKTHQRDKQVCFILSPVTLCKCERVRDGEEERRDKRHAYKDKYRS</sequence>
<protein>
    <submittedName>
        <fullName evidence="1">Uncharacterized protein</fullName>
    </submittedName>
</protein>
<reference evidence="1" key="5">
    <citation type="submission" date="2025-09" db="UniProtKB">
        <authorList>
            <consortium name="Ensembl"/>
        </authorList>
    </citation>
    <scope>IDENTIFICATION</scope>
</reference>
<dbReference type="Ensembl" id="ENSEEET00000004554.2">
    <property type="protein sequence ID" value="ENSEEEP00000004492.2"/>
    <property type="gene ID" value="ENSEEEG00000002339.2"/>
</dbReference>